<name>A0A392RTA6_9FABA</name>
<keyword evidence="2" id="KW-1185">Reference proteome</keyword>
<proteinExistence type="predicted"/>
<dbReference type="AlphaFoldDB" id="A0A392RTA6"/>
<dbReference type="Proteomes" id="UP000265520">
    <property type="component" value="Unassembled WGS sequence"/>
</dbReference>
<evidence type="ECO:0000313" key="2">
    <source>
        <dbReference type="Proteomes" id="UP000265520"/>
    </source>
</evidence>
<organism evidence="1 2">
    <name type="scientific">Trifolium medium</name>
    <dbReference type="NCBI Taxonomy" id="97028"/>
    <lineage>
        <taxon>Eukaryota</taxon>
        <taxon>Viridiplantae</taxon>
        <taxon>Streptophyta</taxon>
        <taxon>Embryophyta</taxon>
        <taxon>Tracheophyta</taxon>
        <taxon>Spermatophyta</taxon>
        <taxon>Magnoliopsida</taxon>
        <taxon>eudicotyledons</taxon>
        <taxon>Gunneridae</taxon>
        <taxon>Pentapetalae</taxon>
        <taxon>rosids</taxon>
        <taxon>fabids</taxon>
        <taxon>Fabales</taxon>
        <taxon>Fabaceae</taxon>
        <taxon>Papilionoideae</taxon>
        <taxon>50 kb inversion clade</taxon>
        <taxon>NPAAA clade</taxon>
        <taxon>Hologalegina</taxon>
        <taxon>IRL clade</taxon>
        <taxon>Trifolieae</taxon>
        <taxon>Trifolium</taxon>
    </lineage>
</organism>
<reference evidence="1 2" key="1">
    <citation type="journal article" date="2018" name="Front. Plant Sci.">
        <title>Red Clover (Trifolium pratense) and Zigzag Clover (T. medium) - A Picture of Genomic Similarities and Differences.</title>
        <authorList>
            <person name="Dluhosova J."/>
            <person name="Istvanek J."/>
            <person name="Nedelnik J."/>
            <person name="Repkova J."/>
        </authorList>
    </citation>
    <scope>NUCLEOTIDE SEQUENCE [LARGE SCALE GENOMIC DNA]</scope>
    <source>
        <strain evidence="2">cv. 10/8</strain>
        <tissue evidence="1">Leaf</tissue>
    </source>
</reference>
<dbReference type="EMBL" id="LXQA010267344">
    <property type="protein sequence ID" value="MCI39442.1"/>
    <property type="molecule type" value="Genomic_DNA"/>
</dbReference>
<accession>A0A392RTA6</accession>
<protein>
    <submittedName>
        <fullName evidence="1">Uncharacterized protein</fullName>
    </submittedName>
</protein>
<comment type="caution">
    <text evidence="1">The sequence shown here is derived from an EMBL/GenBank/DDBJ whole genome shotgun (WGS) entry which is preliminary data.</text>
</comment>
<evidence type="ECO:0000313" key="1">
    <source>
        <dbReference type="EMBL" id="MCI39442.1"/>
    </source>
</evidence>
<feature type="non-terminal residue" evidence="1">
    <location>
        <position position="1"/>
    </location>
</feature>
<sequence>VSKQLPPIEAKGLEDMWHLPPPSSVNVSFQSQVCHAMFRDIVCFWLHVSHHDFVLVKDVSVD</sequence>